<dbReference type="GO" id="GO:0005886">
    <property type="term" value="C:plasma membrane"/>
    <property type="evidence" value="ECO:0007669"/>
    <property type="project" value="UniProtKB-SubCell"/>
</dbReference>
<keyword evidence="3" id="KW-1003">Cell membrane</keyword>
<protein>
    <submittedName>
        <fullName evidence="9">Multiple sugar transport system permease protein</fullName>
    </submittedName>
</protein>
<keyword evidence="4 7" id="KW-0812">Transmembrane</keyword>
<dbReference type="SUPFAM" id="SSF161098">
    <property type="entry name" value="MetI-like"/>
    <property type="match status" value="1"/>
</dbReference>
<feature type="domain" description="ABC transmembrane type-1" evidence="8">
    <location>
        <begin position="71"/>
        <end position="282"/>
    </location>
</feature>
<evidence type="ECO:0000256" key="6">
    <source>
        <dbReference type="ARBA" id="ARBA00023136"/>
    </source>
</evidence>
<dbReference type="CDD" id="cd06261">
    <property type="entry name" value="TM_PBP2"/>
    <property type="match status" value="1"/>
</dbReference>
<dbReference type="GO" id="GO:0055085">
    <property type="term" value="P:transmembrane transport"/>
    <property type="evidence" value="ECO:0007669"/>
    <property type="project" value="InterPro"/>
</dbReference>
<evidence type="ECO:0000259" key="8">
    <source>
        <dbReference type="PROSITE" id="PS50928"/>
    </source>
</evidence>
<dbReference type="Proteomes" id="UP000578449">
    <property type="component" value="Unassembled WGS sequence"/>
</dbReference>
<keyword evidence="6 7" id="KW-0472">Membrane</keyword>
<evidence type="ECO:0000313" key="9">
    <source>
        <dbReference type="EMBL" id="MBB5138352.1"/>
    </source>
</evidence>
<dbReference type="InterPro" id="IPR000515">
    <property type="entry name" value="MetI-like"/>
</dbReference>
<dbReference type="PANTHER" id="PTHR30193">
    <property type="entry name" value="ABC TRANSPORTER PERMEASE PROTEIN"/>
    <property type="match status" value="1"/>
</dbReference>
<reference evidence="9 10" key="1">
    <citation type="submission" date="2020-08" db="EMBL/GenBank/DDBJ databases">
        <title>Genomic Encyclopedia of Type Strains, Phase IV (KMG-IV): sequencing the most valuable type-strain genomes for metagenomic binning, comparative biology and taxonomic classification.</title>
        <authorList>
            <person name="Goeker M."/>
        </authorList>
    </citation>
    <scope>NUCLEOTIDE SEQUENCE [LARGE SCALE GENOMIC DNA]</scope>
    <source>
        <strain evidence="9 10">DSM 45615</strain>
    </source>
</reference>
<comment type="subcellular location">
    <subcellularLocation>
        <location evidence="1 7">Cell membrane</location>
        <topology evidence="1 7">Multi-pass membrane protein</topology>
    </subcellularLocation>
</comment>
<dbReference type="Gene3D" id="1.10.3720.10">
    <property type="entry name" value="MetI-like"/>
    <property type="match status" value="1"/>
</dbReference>
<dbReference type="RefSeq" id="WP_185055235.1">
    <property type="nucleotide sequence ID" value="NZ_BAABIX010000019.1"/>
</dbReference>
<evidence type="ECO:0000256" key="7">
    <source>
        <dbReference type="RuleBase" id="RU363032"/>
    </source>
</evidence>
<proteinExistence type="inferred from homology"/>
<dbReference type="PROSITE" id="PS50928">
    <property type="entry name" value="ABC_TM1"/>
    <property type="match status" value="1"/>
</dbReference>
<feature type="transmembrane region" description="Helical" evidence="7">
    <location>
        <begin position="156"/>
        <end position="178"/>
    </location>
</feature>
<keyword evidence="5 7" id="KW-1133">Transmembrane helix</keyword>
<keyword evidence="10" id="KW-1185">Reference proteome</keyword>
<evidence type="ECO:0000256" key="1">
    <source>
        <dbReference type="ARBA" id="ARBA00004651"/>
    </source>
</evidence>
<keyword evidence="9" id="KW-0762">Sugar transport</keyword>
<feature type="transmembrane region" description="Helical" evidence="7">
    <location>
        <begin position="108"/>
        <end position="128"/>
    </location>
</feature>
<dbReference type="InterPro" id="IPR035906">
    <property type="entry name" value="MetI-like_sf"/>
</dbReference>
<keyword evidence="2 7" id="KW-0813">Transport</keyword>
<comment type="caution">
    <text evidence="9">The sequence shown here is derived from an EMBL/GenBank/DDBJ whole genome shotgun (WGS) entry which is preliminary data.</text>
</comment>
<feature type="transmembrane region" description="Helical" evidence="7">
    <location>
        <begin position="209"/>
        <end position="232"/>
    </location>
</feature>
<accession>A0A840PGT0</accession>
<gene>
    <name evidence="9" type="ORF">HNP84_008106</name>
</gene>
<name>A0A840PGT0_9ACTN</name>
<evidence type="ECO:0000256" key="2">
    <source>
        <dbReference type="ARBA" id="ARBA00022448"/>
    </source>
</evidence>
<feature type="transmembrane region" description="Helical" evidence="7">
    <location>
        <begin position="21"/>
        <end position="41"/>
    </location>
</feature>
<comment type="similarity">
    <text evidence="7">Belongs to the binding-protein-dependent transport system permease family.</text>
</comment>
<evidence type="ECO:0000256" key="5">
    <source>
        <dbReference type="ARBA" id="ARBA00022989"/>
    </source>
</evidence>
<organism evidence="9 10">
    <name type="scientific">Thermocatellispora tengchongensis</name>
    <dbReference type="NCBI Taxonomy" id="1073253"/>
    <lineage>
        <taxon>Bacteria</taxon>
        <taxon>Bacillati</taxon>
        <taxon>Actinomycetota</taxon>
        <taxon>Actinomycetes</taxon>
        <taxon>Streptosporangiales</taxon>
        <taxon>Streptosporangiaceae</taxon>
        <taxon>Thermocatellispora</taxon>
    </lineage>
</organism>
<feature type="transmembrane region" description="Helical" evidence="7">
    <location>
        <begin position="75"/>
        <end position="96"/>
    </location>
</feature>
<dbReference type="AlphaFoldDB" id="A0A840PGT0"/>
<dbReference type="InterPro" id="IPR051393">
    <property type="entry name" value="ABC_transporter_permease"/>
</dbReference>
<evidence type="ECO:0000313" key="10">
    <source>
        <dbReference type="Proteomes" id="UP000578449"/>
    </source>
</evidence>
<sequence length="295" mass="32032">MRQGPLARGEARRFYLFVSPWILGFVLFGGGPIVASAAISFTDWSLLSSPSFVGAANYVKLVQDPVFYTALGNTVYFAAASVGLGVVSTLGLALLLNLPLRGIAAFRTIFYLPSVVSGIATALLWVNILHPDFGMINYLLGLAGIQGPGWLTAEEWAVPALVLMSIWGAGNTIVIYLAGLQGIPQSLYEAAMIDGAGWWRRLRHITVPMLSPVVFFNVVTGFIASLQAYVLVLVMTKGGPANATLLLGLYVYRQAFEYFDMGYAAALSWALFAVVILVTLVQFRLARRWVHYEVA</sequence>
<evidence type="ECO:0000256" key="3">
    <source>
        <dbReference type="ARBA" id="ARBA00022475"/>
    </source>
</evidence>
<dbReference type="EMBL" id="JACHGN010000023">
    <property type="protein sequence ID" value="MBB5138352.1"/>
    <property type="molecule type" value="Genomic_DNA"/>
</dbReference>
<feature type="transmembrane region" description="Helical" evidence="7">
    <location>
        <begin position="261"/>
        <end position="281"/>
    </location>
</feature>
<dbReference type="Pfam" id="PF00528">
    <property type="entry name" value="BPD_transp_1"/>
    <property type="match status" value="1"/>
</dbReference>
<evidence type="ECO:0000256" key="4">
    <source>
        <dbReference type="ARBA" id="ARBA00022692"/>
    </source>
</evidence>
<dbReference type="PANTHER" id="PTHR30193:SF1">
    <property type="entry name" value="ABC TRANSPORTER PERMEASE PROTEIN YESP-RELATED"/>
    <property type="match status" value="1"/>
</dbReference>